<keyword evidence="1 5" id="KW-0032">Aminotransferase</keyword>
<dbReference type="EMBL" id="PVTF01000011">
    <property type="protein sequence ID" value="PRY36708.1"/>
    <property type="molecule type" value="Genomic_DNA"/>
</dbReference>
<dbReference type="PANTHER" id="PTHR43643:SF3">
    <property type="entry name" value="HISTIDINOL-PHOSPHATE AMINOTRANSFERASE"/>
    <property type="match status" value="1"/>
</dbReference>
<organism evidence="5 6">
    <name type="scientific">Umezawaea tangerina</name>
    <dbReference type="NCBI Taxonomy" id="84725"/>
    <lineage>
        <taxon>Bacteria</taxon>
        <taxon>Bacillati</taxon>
        <taxon>Actinomycetota</taxon>
        <taxon>Actinomycetes</taxon>
        <taxon>Pseudonocardiales</taxon>
        <taxon>Pseudonocardiaceae</taxon>
        <taxon>Umezawaea</taxon>
    </lineage>
</organism>
<dbReference type="GO" id="GO:0008483">
    <property type="term" value="F:transaminase activity"/>
    <property type="evidence" value="ECO:0007669"/>
    <property type="project" value="UniProtKB-KW"/>
</dbReference>
<dbReference type="Proteomes" id="UP000239494">
    <property type="component" value="Unassembled WGS sequence"/>
</dbReference>
<accession>A0A2T0STI4</accession>
<dbReference type="InterPro" id="IPR015421">
    <property type="entry name" value="PyrdxlP-dep_Trfase_major"/>
</dbReference>
<dbReference type="Gene3D" id="3.90.1150.10">
    <property type="entry name" value="Aspartate Aminotransferase, domain 1"/>
    <property type="match status" value="1"/>
</dbReference>
<evidence type="ECO:0000256" key="1">
    <source>
        <dbReference type="ARBA" id="ARBA00022576"/>
    </source>
</evidence>
<keyword evidence="2 5" id="KW-0808">Transferase</keyword>
<feature type="domain" description="Aminotransferase class I/classII large" evidence="4">
    <location>
        <begin position="7"/>
        <end position="319"/>
    </location>
</feature>
<dbReference type="SUPFAM" id="SSF53383">
    <property type="entry name" value="PLP-dependent transferases"/>
    <property type="match status" value="1"/>
</dbReference>
<dbReference type="RefSeq" id="WP_245887149.1">
    <property type="nucleotide sequence ID" value="NZ_PVTF01000011.1"/>
</dbReference>
<dbReference type="InterPro" id="IPR015422">
    <property type="entry name" value="PyrdxlP-dep_Trfase_small"/>
</dbReference>
<evidence type="ECO:0000256" key="3">
    <source>
        <dbReference type="ARBA" id="ARBA00022898"/>
    </source>
</evidence>
<dbReference type="CDD" id="cd00609">
    <property type="entry name" value="AAT_like"/>
    <property type="match status" value="1"/>
</dbReference>
<dbReference type="Gene3D" id="3.40.640.10">
    <property type="entry name" value="Type I PLP-dependent aspartate aminotransferase-like (Major domain)"/>
    <property type="match status" value="1"/>
</dbReference>
<evidence type="ECO:0000259" key="4">
    <source>
        <dbReference type="Pfam" id="PF00155"/>
    </source>
</evidence>
<evidence type="ECO:0000313" key="5">
    <source>
        <dbReference type="EMBL" id="PRY36708.1"/>
    </source>
</evidence>
<dbReference type="PANTHER" id="PTHR43643">
    <property type="entry name" value="HISTIDINOL-PHOSPHATE AMINOTRANSFERASE 2"/>
    <property type="match status" value="1"/>
</dbReference>
<keyword evidence="6" id="KW-1185">Reference proteome</keyword>
<reference evidence="5 6" key="1">
    <citation type="submission" date="2018-03" db="EMBL/GenBank/DDBJ databases">
        <title>Genomic Encyclopedia of Archaeal and Bacterial Type Strains, Phase II (KMG-II): from individual species to whole genera.</title>
        <authorList>
            <person name="Goeker M."/>
        </authorList>
    </citation>
    <scope>NUCLEOTIDE SEQUENCE [LARGE SCALE GENOMIC DNA]</scope>
    <source>
        <strain evidence="5 6">DSM 44720</strain>
    </source>
</reference>
<name>A0A2T0STI4_9PSEU</name>
<dbReference type="GO" id="GO:0030170">
    <property type="term" value="F:pyridoxal phosphate binding"/>
    <property type="evidence" value="ECO:0007669"/>
    <property type="project" value="InterPro"/>
</dbReference>
<keyword evidence="3" id="KW-0663">Pyridoxal phosphate</keyword>
<evidence type="ECO:0000256" key="2">
    <source>
        <dbReference type="ARBA" id="ARBA00022679"/>
    </source>
</evidence>
<sequence length="346" mass="36236">MARIIHQLSLNENCSPPLPGVVEALSGALDQVHLTLDALADGLAADLAGRLGLDAGRVVAGAGSGALLQQFLTAHAGAGTTVVHTWPSFEMYPLLIRNALAEPVAVTGPDDRQDLAAVAAAVTPDTSVVLLCNPNNPTGEVLDAARLRDLLDALPPHVLVLVDEAYREFAAPDAIADAVELHRTDDRVAVVRTFSKSHGLLGLRVGYLVGAAEVVAPVRRTTPFYRVPTIAQAAAVAALKAEPEMREQCERVAAERDRVRSGLLDLGFDVPPSGGNFLWLRLGARNREFVEHLAEDGIAVRALAGGSGVRVSTGIPEANDAVLRAAGRFAAGLAAARTTPASTDHR</sequence>
<dbReference type="AlphaFoldDB" id="A0A2T0STI4"/>
<dbReference type="Pfam" id="PF00155">
    <property type="entry name" value="Aminotran_1_2"/>
    <property type="match status" value="1"/>
</dbReference>
<proteinExistence type="predicted"/>
<comment type="caution">
    <text evidence="5">The sequence shown here is derived from an EMBL/GenBank/DDBJ whole genome shotgun (WGS) entry which is preliminary data.</text>
</comment>
<dbReference type="InterPro" id="IPR004839">
    <property type="entry name" value="Aminotransferase_I/II_large"/>
</dbReference>
<gene>
    <name evidence="5" type="ORF">CLV43_11180</name>
</gene>
<evidence type="ECO:0000313" key="6">
    <source>
        <dbReference type="Proteomes" id="UP000239494"/>
    </source>
</evidence>
<protein>
    <submittedName>
        <fullName evidence="5">Histidinol-phosphate aminotransferase</fullName>
    </submittedName>
</protein>
<dbReference type="InterPro" id="IPR015424">
    <property type="entry name" value="PyrdxlP-dep_Trfase"/>
</dbReference>
<dbReference type="InterPro" id="IPR050106">
    <property type="entry name" value="HistidinolP_aminotransfase"/>
</dbReference>